<keyword evidence="1" id="KW-0472">Membrane</keyword>
<gene>
    <name evidence="2" type="ORF">CBLFYP116_00208</name>
</gene>
<proteinExistence type="predicted"/>
<evidence type="ECO:0000313" key="2">
    <source>
        <dbReference type="EMBL" id="VYS81351.1"/>
    </source>
</evidence>
<organism evidence="2">
    <name type="scientific">Enterocloster bolteae</name>
    <dbReference type="NCBI Taxonomy" id="208479"/>
    <lineage>
        <taxon>Bacteria</taxon>
        <taxon>Bacillati</taxon>
        <taxon>Bacillota</taxon>
        <taxon>Clostridia</taxon>
        <taxon>Lachnospirales</taxon>
        <taxon>Lachnospiraceae</taxon>
        <taxon>Enterocloster</taxon>
    </lineage>
</organism>
<sequence>MKKIPGNINRGNVILTAARPKKRCQANGSVPIMVFCGLIFISMKNAVIFGGDRRFLWKEKTCGLFW</sequence>
<dbReference type="EMBL" id="CACRTF010000001">
    <property type="protein sequence ID" value="VYS81351.1"/>
    <property type="molecule type" value="Genomic_DNA"/>
</dbReference>
<feature type="transmembrane region" description="Helical" evidence="1">
    <location>
        <begin position="30"/>
        <end position="50"/>
    </location>
</feature>
<protein>
    <submittedName>
        <fullName evidence="2">Uncharacterized protein</fullName>
    </submittedName>
</protein>
<accession>A0A6N2RMD9</accession>
<keyword evidence="1" id="KW-1133">Transmembrane helix</keyword>
<keyword evidence="1" id="KW-0812">Transmembrane</keyword>
<reference evidence="2" key="1">
    <citation type="submission" date="2019-11" db="EMBL/GenBank/DDBJ databases">
        <authorList>
            <person name="Feng L."/>
        </authorList>
    </citation>
    <scope>NUCLEOTIDE SEQUENCE</scope>
    <source>
        <strain evidence="2">CbolteaeLFYP116</strain>
    </source>
</reference>
<dbReference type="AlphaFoldDB" id="A0A6N2RMD9"/>
<evidence type="ECO:0000256" key="1">
    <source>
        <dbReference type="SAM" id="Phobius"/>
    </source>
</evidence>
<name>A0A6N2RMD9_9FIRM</name>